<dbReference type="Pfam" id="PF01292">
    <property type="entry name" value="Ni_hydr_CYTB"/>
    <property type="match status" value="1"/>
</dbReference>
<feature type="transmembrane region" description="Helical" evidence="6">
    <location>
        <begin position="122"/>
        <end position="145"/>
    </location>
</feature>
<dbReference type="InterPro" id="IPR051542">
    <property type="entry name" value="Hydrogenase_cytochrome"/>
</dbReference>
<evidence type="ECO:0000256" key="2">
    <source>
        <dbReference type="ARBA" id="ARBA00022475"/>
    </source>
</evidence>
<dbReference type="InterPro" id="IPR016174">
    <property type="entry name" value="Di-haem_cyt_TM"/>
</dbReference>
<dbReference type="InterPro" id="IPR011577">
    <property type="entry name" value="Cyt_b561_bac/Ni-Hgenase"/>
</dbReference>
<evidence type="ECO:0000313" key="8">
    <source>
        <dbReference type="EMBL" id="KKL07464.1"/>
    </source>
</evidence>
<sequence>MEEKIYIYPGYIRIWHLLNALFFLVLILTGISMQYSNPDSPLIPFRISVELHNIAGIGLTINYLVFIIGNSLSGNRKQYKIQWKGLWERLMKQARYYLRGYFRKEEHPFPITEDSKFNPLQAITYAMAMYLGVPLLCLTGIGLLFPETILDRIFGLSGLLVADLLHVTSGFLLSLFMIIHIYLCTLGLKPIKNFKAIFTGWHETEHK</sequence>
<feature type="transmembrane region" description="Helical" evidence="6">
    <location>
        <begin position="12"/>
        <end position="31"/>
    </location>
</feature>
<name>A0A0F9AD06_9ZZZZ</name>
<reference evidence="8" key="1">
    <citation type="journal article" date="2015" name="Nature">
        <title>Complex archaea that bridge the gap between prokaryotes and eukaryotes.</title>
        <authorList>
            <person name="Spang A."/>
            <person name="Saw J.H."/>
            <person name="Jorgensen S.L."/>
            <person name="Zaremba-Niedzwiedzka K."/>
            <person name="Martijn J."/>
            <person name="Lind A.E."/>
            <person name="van Eijk R."/>
            <person name="Schleper C."/>
            <person name="Guy L."/>
            <person name="Ettema T.J."/>
        </authorList>
    </citation>
    <scope>NUCLEOTIDE SEQUENCE</scope>
</reference>
<organism evidence="8">
    <name type="scientific">marine sediment metagenome</name>
    <dbReference type="NCBI Taxonomy" id="412755"/>
    <lineage>
        <taxon>unclassified sequences</taxon>
        <taxon>metagenomes</taxon>
        <taxon>ecological metagenomes</taxon>
    </lineage>
</organism>
<keyword evidence="4 6" id="KW-1133">Transmembrane helix</keyword>
<evidence type="ECO:0000256" key="6">
    <source>
        <dbReference type="SAM" id="Phobius"/>
    </source>
</evidence>
<keyword evidence="3 6" id="KW-0812">Transmembrane</keyword>
<protein>
    <recommendedName>
        <fullName evidence="7">Cytochrome b561 bacterial/Ni-hydrogenase domain-containing protein</fullName>
    </recommendedName>
</protein>
<keyword evidence="2" id="KW-1003">Cell membrane</keyword>
<dbReference type="GO" id="GO:0020037">
    <property type="term" value="F:heme binding"/>
    <property type="evidence" value="ECO:0007669"/>
    <property type="project" value="TreeGrafter"/>
</dbReference>
<dbReference type="AlphaFoldDB" id="A0A0F9AD06"/>
<dbReference type="SUPFAM" id="SSF81342">
    <property type="entry name" value="Transmembrane di-heme cytochromes"/>
    <property type="match status" value="1"/>
</dbReference>
<accession>A0A0F9AD06</accession>
<feature type="transmembrane region" description="Helical" evidence="6">
    <location>
        <begin position="165"/>
        <end position="188"/>
    </location>
</feature>
<evidence type="ECO:0000256" key="4">
    <source>
        <dbReference type="ARBA" id="ARBA00022989"/>
    </source>
</evidence>
<dbReference type="PANTHER" id="PTHR30485:SF1">
    <property type="entry name" value="CYTOCHROME YDHU-RELATED"/>
    <property type="match status" value="1"/>
</dbReference>
<dbReference type="EMBL" id="LAZR01043282">
    <property type="protein sequence ID" value="KKL07464.1"/>
    <property type="molecule type" value="Genomic_DNA"/>
</dbReference>
<dbReference type="GO" id="GO:0022904">
    <property type="term" value="P:respiratory electron transport chain"/>
    <property type="evidence" value="ECO:0007669"/>
    <property type="project" value="InterPro"/>
</dbReference>
<proteinExistence type="predicted"/>
<gene>
    <name evidence="8" type="ORF">LCGC14_2585760</name>
</gene>
<dbReference type="Gene3D" id="1.20.950.20">
    <property type="entry name" value="Transmembrane di-heme cytochromes, Chain C"/>
    <property type="match status" value="1"/>
</dbReference>
<evidence type="ECO:0000256" key="3">
    <source>
        <dbReference type="ARBA" id="ARBA00022692"/>
    </source>
</evidence>
<keyword evidence="5 6" id="KW-0472">Membrane</keyword>
<feature type="domain" description="Cytochrome b561 bacterial/Ni-hydrogenase" evidence="7">
    <location>
        <begin position="8"/>
        <end position="200"/>
    </location>
</feature>
<evidence type="ECO:0000256" key="1">
    <source>
        <dbReference type="ARBA" id="ARBA00004651"/>
    </source>
</evidence>
<evidence type="ECO:0000259" key="7">
    <source>
        <dbReference type="Pfam" id="PF01292"/>
    </source>
</evidence>
<evidence type="ECO:0000256" key="5">
    <source>
        <dbReference type="ARBA" id="ARBA00023136"/>
    </source>
</evidence>
<comment type="subcellular location">
    <subcellularLocation>
        <location evidence="1">Cell membrane</location>
        <topology evidence="1">Multi-pass membrane protein</topology>
    </subcellularLocation>
</comment>
<dbReference type="GO" id="GO:0005886">
    <property type="term" value="C:plasma membrane"/>
    <property type="evidence" value="ECO:0007669"/>
    <property type="project" value="UniProtKB-SubCell"/>
</dbReference>
<comment type="caution">
    <text evidence="8">The sequence shown here is derived from an EMBL/GenBank/DDBJ whole genome shotgun (WGS) entry which is preliminary data.</text>
</comment>
<dbReference type="PANTHER" id="PTHR30485">
    <property type="entry name" value="NI/FE-HYDROGENASE 1 B-TYPE CYTOCHROME SUBUNIT"/>
    <property type="match status" value="1"/>
</dbReference>
<feature type="transmembrane region" description="Helical" evidence="6">
    <location>
        <begin position="51"/>
        <end position="72"/>
    </location>
</feature>
<dbReference type="GO" id="GO:0009055">
    <property type="term" value="F:electron transfer activity"/>
    <property type="evidence" value="ECO:0007669"/>
    <property type="project" value="InterPro"/>
</dbReference>